<feature type="transmembrane region" description="Helical" evidence="1">
    <location>
        <begin position="38"/>
        <end position="60"/>
    </location>
</feature>
<accession>A0A8J3YLG2</accession>
<keyword evidence="3" id="KW-1185">Reference proteome</keyword>
<dbReference type="PROSITE" id="PS51257">
    <property type="entry name" value="PROKAR_LIPOPROTEIN"/>
    <property type="match status" value="1"/>
</dbReference>
<name>A0A8J3YLG2_9ACTN</name>
<comment type="caution">
    <text evidence="2">The sequence shown here is derived from an EMBL/GenBank/DDBJ whole genome shotgun (WGS) entry which is preliminary data.</text>
</comment>
<keyword evidence="1" id="KW-0472">Membrane</keyword>
<keyword evidence="1" id="KW-0812">Transmembrane</keyword>
<reference evidence="2" key="1">
    <citation type="submission" date="2021-01" db="EMBL/GenBank/DDBJ databases">
        <title>Whole genome shotgun sequence of Virgisporangium aliadipatigenens NBRC 105644.</title>
        <authorList>
            <person name="Komaki H."/>
            <person name="Tamura T."/>
        </authorList>
    </citation>
    <scope>NUCLEOTIDE SEQUENCE</scope>
    <source>
        <strain evidence="2">NBRC 105644</strain>
    </source>
</reference>
<dbReference type="RefSeq" id="WP_203901170.1">
    <property type="nucleotide sequence ID" value="NZ_BOPF01000016.1"/>
</dbReference>
<dbReference type="Proteomes" id="UP000619260">
    <property type="component" value="Unassembled WGS sequence"/>
</dbReference>
<keyword evidence="1" id="KW-1133">Transmembrane helix</keyword>
<organism evidence="2 3">
    <name type="scientific">Virgisporangium aliadipatigenens</name>
    <dbReference type="NCBI Taxonomy" id="741659"/>
    <lineage>
        <taxon>Bacteria</taxon>
        <taxon>Bacillati</taxon>
        <taxon>Actinomycetota</taxon>
        <taxon>Actinomycetes</taxon>
        <taxon>Micromonosporales</taxon>
        <taxon>Micromonosporaceae</taxon>
        <taxon>Virgisporangium</taxon>
    </lineage>
</organism>
<dbReference type="EMBL" id="BOPF01000016">
    <property type="protein sequence ID" value="GIJ47654.1"/>
    <property type="molecule type" value="Genomic_DNA"/>
</dbReference>
<gene>
    <name evidence="2" type="ORF">Val02_45400</name>
</gene>
<protein>
    <submittedName>
        <fullName evidence="2">Uncharacterized protein</fullName>
    </submittedName>
</protein>
<evidence type="ECO:0000313" key="3">
    <source>
        <dbReference type="Proteomes" id="UP000619260"/>
    </source>
</evidence>
<dbReference type="AlphaFoldDB" id="A0A8J3YLG2"/>
<proteinExistence type="predicted"/>
<sequence length="172" mass="18115">MPPERRVAGARLPAALTLLAGAGTVVSCIACSVNDAAGVGTFLGVAGLLLLTIGLAVWTFNRSANALADEEEALDRRLDDVGVRAVARIVRHEPQWHVLTLDLELPAGTLRGVEYTATVDERDLAAFAALGRLPCLIVPGEERPAVRLYPRCGVDDPVLRGDTVVCTPIGSP</sequence>
<evidence type="ECO:0000256" key="1">
    <source>
        <dbReference type="SAM" id="Phobius"/>
    </source>
</evidence>
<evidence type="ECO:0000313" key="2">
    <source>
        <dbReference type="EMBL" id="GIJ47654.1"/>
    </source>
</evidence>